<evidence type="ECO:0000313" key="2">
    <source>
        <dbReference type="Proteomes" id="UP001156940"/>
    </source>
</evidence>
<dbReference type="Proteomes" id="UP001156940">
    <property type="component" value="Unassembled WGS sequence"/>
</dbReference>
<comment type="caution">
    <text evidence="1">The sequence shown here is derived from an EMBL/GenBank/DDBJ whole genome shotgun (WGS) entry which is preliminary data.</text>
</comment>
<dbReference type="RefSeq" id="WP_280575818.1">
    <property type="nucleotide sequence ID" value="NZ_JARXRM010000045.1"/>
</dbReference>
<dbReference type="EMBL" id="JARXRM010000045">
    <property type="protein sequence ID" value="MDH5824491.1"/>
    <property type="molecule type" value="Genomic_DNA"/>
</dbReference>
<proteinExistence type="predicted"/>
<accession>A0ABT6JCD5</accession>
<protein>
    <submittedName>
        <fullName evidence="1">Uncharacterized protein</fullName>
    </submittedName>
</protein>
<organism evidence="1 2">
    <name type="scientific">Luteimonas endophytica</name>
    <dbReference type="NCBI Taxonomy" id="3042023"/>
    <lineage>
        <taxon>Bacteria</taxon>
        <taxon>Pseudomonadati</taxon>
        <taxon>Pseudomonadota</taxon>
        <taxon>Gammaproteobacteria</taxon>
        <taxon>Lysobacterales</taxon>
        <taxon>Lysobacteraceae</taxon>
        <taxon>Luteimonas</taxon>
    </lineage>
</organism>
<name>A0ABT6JCD5_9GAMM</name>
<reference evidence="1 2" key="1">
    <citation type="submission" date="2023-04" db="EMBL/GenBank/DDBJ databases">
        <title>Luteimonas endophyticus RD2P54.</title>
        <authorList>
            <person name="Sun J.-Q."/>
        </authorList>
    </citation>
    <scope>NUCLEOTIDE SEQUENCE [LARGE SCALE GENOMIC DNA]</scope>
    <source>
        <strain evidence="1 2">RD2P54</strain>
    </source>
</reference>
<evidence type="ECO:0000313" key="1">
    <source>
        <dbReference type="EMBL" id="MDH5824491.1"/>
    </source>
</evidence>
<sequence>MANTHGGANRPVPFLWVTDDRMHNRDYEEFWQCLARVVALCGPETTPQGSPKFGFG</sequence>
<keyword evidence="2" id="KW-1185">Reference proteome</keyword>
<gene>
    <name evidence="1" type="ORF">QFW77_16065</name>
</gene>